<feature type="transmembrane region" description="Helical" evidence="2">
    <location>
        <begin position="4041"/>
        <end position="4066"/>
    </location>
</feature>
<feature type="transmembrane region" description="Helical" evidence="2">
    <location>
        <begin position="4194"/>
        <end position="4223"/>
    </location>
</feature>
<accession>A0A078AU19</accession>
<reference evidence="3 4" key="1">
    <citation type="submission" date="2014-06" db="EMBL/GenBank/DDBJ databases">
        <authorList>
            <person name="Swart Estienne"/>
        </authorList>
    </citation>
    <scope>NUCLEOTIDE SEQUENCE [LARGE SCALE GENOMIC DNA]</scope>
    <source>
        <strain evidence="3 4">130c</strain>
    </source>
</reference>
<feature type="compositionally biased region" description="Basic and acidic residues" evidence="1">
    <location>
        <begin position="4828"/>
        <end position="4840"/>
    </location>
</feature>
<feature type="compositionally biased region" description="Basic residues" evidence="1">
    <location>
        <begin position="4642"/>
        <end position="4651"/>
    </location>
</feature>
<keyword evidence="2" id="KW-1133">Transmembrane helix</keyword>
<keyword evidence="4" id="KW-1185">Reference proteome</keyword>
<dbReference type="Proteomes" id="UP000039865">
    <property type="component" value="Unassembled WGS sequence"/>
</dbReference>
<feature type="region of interest" description="Disordered" evidence="1">
    <location>
        <begin position="4498"/>
        <end position="4534"/>
    </location>
</feature>
<dbReference type="EMBL" id="CCKQ01013772">
    <property type="protein sequence ID" value="CDW85471.1"/>
    <property type="molecule type" value="Genomic_DNA"/>
</dbReference>
<sequence length="4858" mass="546914">MFSMVAVHAHFNLQHLRVKQFKDYNVQIVISDYIFQRLWTTLYQMHTGKGLHRLFYGQPYQLTFPYNTVQQPSTQFQTCQSCSSISGTNGRCDSCSKYTDGFCESCYQYVNNLNSTSETAAGGCTLCTNSTFQNCLQCNSTNKAQCLTCNNGYFLNSTKLCQQCSYPNCGRCNTTQCQECSKEYFYHPTAKNCTLCTTKNKSPQLYELQDYRCTQCNGTWGNSSSYCQKCDLGYQNSTFNATMSNTTCQLRCGIKQYPDFMFTSINGNDNIMNTTICKECPSQCYKCTGNDPLTQCTECYPNQYLSITNSAKQSGVCVTKITSANTVSFNIYVSNLDADISRSASLRNGDQTTPLIDIQDAFTRAQELAAQYTDTVKINIYLTSGIHYLLRNRGNSADIYQPTQYYDPNNLNFELYINPVGCASESTCTANQVTLINKRREGFLFDVPVKLHIRHVIVDSLDSILPSLTTCLGQRRQCCQISGNTISNTLTTDTSFSCSQAFNNLQLDLQCNINMPRTMFRMRLNNRNHVSSPNQLKLENVEVNNIFYDMNSVVNFTEYGGNVQILNTKFQRISICGSVFKNYYTNLPLADLTQLTTASTLSQVQINFIAKMRRIQQSYVDNYYDTIMRGPTTNPFIGCPNDNCFSLEIKGSTFAQIPFNMMSQSSLNLVNNVNGVRHQGSVINLINFKGDVLIQDSIFRENKFNFDGCDNILNSLIDNPAKISSINNFNQLYNPDSAHNLYQLKSIVSILNHEQKLYFYNNQFLNNIGLKGIVNIDLTKTNNYPLFFYKNNFSENAGIFDSSVLNLRVRNDINLLGTTYTSKSNFGCGGVELNSNTFVSNYGCYQTNGAIYLYCYNSLQNSDSNIVKYVPSYDSQYLIGNSGSSNLISEDKSLLSYDSITHTYTPYSYNSATTPTSINFNTNLQWTVLSQNNFTSNYAGVNKQIVDIQGFPIVIMKNDIFSNNQNYFNNSFNSLSSLYQLQTDKTKPTTFTTITQSNLRDYQLKSRSILTLTRSLYLLMSNVSFDNNYISDSNTNDALVPRSNALLLVDFYGFIVINDSSRFLNHVGIRGIPFFSKLLATDVQLGFKTSLINYQRCQFSSFIIQNVQFQHNQGFYDNSLATVPLPYIFQLRTENFITNYQFVFDQIFVNNNTFYNGYGLIYLDIQNLNIKNSIFSLNGKANDNTNNGMLVVKLNDTYEINLENNTFDTIFTNNMSAIYFEQQILQTKSGNLGLAITISNNIFNNIRTSSTGNAVLAIEGNQGSWTSYYSLQLNILNSTFKNIQSQLDQGLFQLRAQTIKTSQFIQKIFINNSTFSTISQGSVFKISEQNIAATQSFARSLLIQSSIFSDVANGNVIDIKQQVGTSSTLENNLQIENSNFTKIQNGIGIIRQPQIYTSTSNIVNNVTIFRTNFTNFATSLSLSFEDGSIFKSGSKYTQNLTVLESNFQTINGQGIRIGAQTVDSISDIDLTVDLRESAFQDINNRAVEFGTSQITSNGNFKSYTLMERINLINVQRSPILIGIRNISVTGTYNQVLLIQDNVFKDINNLYGAISILQTNITSGGNQLNNMTIKNCQFLNFVNGNGIYLDTINYNNLFTTHTDILVLMNSTFYNFTNGSAIYLTNLTVYSKGNYFKSFQLYNSSFELFLNRPSIFIGPQLLNSQSQFYREVISKDLKLKDVYSDAFYFGYRQIIAVGIYETLLQYQNCTFQNIGGNAVQVGDQSINVQSSAKVDQIYSDSIFTNITGNAFDMGSNQIYGRSSYQHQILTTNLTFALVKQNAFYFKEGSTLVEGVMSKYLHLNKSSYTDITLSAVNISSITATTNAMIFQIIADLCKFNRIGLHGISHGARNMLSTNDIYSHLTFTNSTVANIGQDFINIGKLTAINQANIDLLLLVENNDLDFITGNGFNIHGYDLTTTKNISIIIQVINTSLTSVGVSGLQIGQIDIRQSSFLNRTLLLKDNEFILVTDSGVIFQAVNTLQAQNMIQQSGFINNTFKSINKNALIFYEDIAVVSGFCIDSFALSGNTFNQILSQALKFNPKSLTCSDYIRQNYTLLSNQLTAISSHGLQLPYQIITTYTTFEQSTNASNNTFTNVGGDALQINSLDSSSQNSVNKTSNISFNTFTSVSGNAVFFGYKYLTNSKGFVNFTKFVQTNNFNGISKNAISWGDTKLTGGSSWINFTRSLLDNNGQNIQNNGITFGSKSIQTTNEVLDQLLIDKSKFQTVSNSSIIIGDTTIVSSKATRIAQFKNLDFNTISNGVGIYMGKTYIQTLVGSLSYDFQLYNVKIQNVLSSTNGYGVNADTVTLLSPSILSYQKLMSNLDFSQIALSGLLFNDLKINSTGYLFHYQELLSSKFTNIISGSAMHLNNQTLNGVANVNKTILLSGLQCKNIGVSGLFSRNISVYSGQTLTRISQILNSYFDSTGDSGIILTSSDDINVKQNYIDELSIDNNNFNNNLGRGIYIGNTNVYSGLNSIFTTKIKNSAFNNDQFSAFSAQIFTIKADGNIVEDYQFSNLTVQNMIESRGIFFNYRDIWSTNGMVQSNFLFNELTFETISKSQGIDFFNQTIEAKGPITQLFTMTYCKFNKILIGSGFRHTNNTFITDGSIKLSLDLSHSSFSNINSENGGSSIYINQEQSNAQQTYEFDLTMNNMTFSYIQKGGVLKFRDYMNYAKTGYIFNVQLKNTKIQNISSGVALQIIKDLIQSDSAYTNKLIIKDDSIFKNISTLNGESAILLQESFIQAKDIYQSTITLSDTLISEIPQGPSIYFTLNHIESSNDIVQHMISTSNLTFKNLRAIGNSSIQINQFNIYAKKNFYNYFKFENSLVQNVTKGSTIKILNQNITSATLSQFMQTYFLNCTFDQLQTQDLAAIILIDEGLTNTVSDQNLLNFELTNFTQNSGALVTSSVYVTSNNFQKTTFTKCKFDFNYGLVTNEIFFGIIQSLDIIQCEWKTNQNNQNLAQFLYKYIYDFLLTIEDSTFNCGIQQSDSIVLQFDESGIVNTASLFRFSVEQNNPLGDQSNQLKQNLYTQCNSVYKGSIFRLSNGSQVYDEGSQFTQNSALFGGVAYLENANTFLQVSKPKVVMKNIAFYGGFIYLLQQANATFQEAQFSQNRAVEGAIVYMIDRCYLKMDVSFSIKTSTVYKRGVIVALAGSWFELSSGVVELNTAYYESAFIFMSDANDLYVFNNGLVKYERFTSLIYQCRIQKNEVLYGGKLISVINGDLSIQECNINKNYIYQDTQGIFAAQANIWINNTIFQEDYKPSWYTQLLNKAIGDMNGAYLSIGRNSSIYVNTTTFIGGRAVYGGCISVQGTSKTLIQNCSFKSCSALLGGGIYAVNFDSLTVESSTFSQNVAFRGYSQNIYTQNSKLNVTLRNNSFSSYHNSVFLRDGVLFYVAGNQFKSESNRVAEIPLIEYGGGLHIINTLQIQIIEENVFQGLTGYNGGAIYISIDINYKNLYSDVAYLIDGALIDGCTAMIDGGGIYIRNIKKMKIQSTKITNCKAPKGNGGGVQFICYESWNDKCELSIWESEISYNSALIGGGIRWNWVSPKEDQQTSVINNKGTLYGQDYASFGRELVLLADDDEYLKYFNKASLDKKVVTKTLTKYVYSNVQSGGYIPTAYLALVDDQGQVVSTNSGSMIQFDVTKQTVGQFETQVSGVNKFFSTYGVFNVSGLLIVAAPNSNQSLILSSLDAVDLQRPSNQDYLKPAYGIKTGNLTKYQIEVGIIIRGCINGEGLRDNGACYQCPKGTYLLKPPVIPTECKVCPGEKAVCNGGSNIGPKPGYWRKDNETDNFIACFEPTSCLGMLPPLNNPVGDCLEGYYGALCTSCMPGYSRSGDYACSKCPPATINLLRISGIMVAVVAVVTFMVRGTLNSAAKKNTHSVYMKIFMNHLQLLSICAAFKFQWPEQVSSFFSSGSVVSSSQESLVSFDCQMDDRNPAGINRYYFRTGEKEMRIVYQKTFIMAGLPVLLAIIVASVWIIILKRKNQMDQLETKFVASLVIIFFLVHPTITSMMIDIFNCQSFDQELRLMKDLQVICNTGLHSIMAYGVALPCIGLWGIGIPASVWFLMNKDKEKLDTLAVKQKFGFLYNGYKRTNFFWEIVIMYRKIGMIAIAVFMNRIGIMVQALVILILLVGFLQLNNMRRPFATRALNDIEDLSLMTGIITIYCAIFFISSKDKNSESFNPNSDFNLDNTGKLILFGIIVFGNFAFILTWFFKFIAVVRLLVKERYQKIYVIVFLCCRQDKLEKENEQLAKVVKRETIIEKIEEVQFFLKNMKKMYTRQIFYEGHQQFLKMLYFIEAQKATIDMTEKKHNFYIQGKMARDRKFDPERMAEILDERVLSIDEEFGGGRGIDQLKDGIQKLTQKRRKDYQKQSSVFTHLKSNIGKSKKSQEDQFSPKSTHSQLNTADLAATNLSKSQIIREPRGQSVIKYYQDELDDTKLQFDQSLNNMDDSQNLDDTQRGLLSVTNNKLRFMKRKGYILNASSSSQMNAMGLISGSGEISEGQRPIQQSSSTQLEQLMASEEQKKKKRMPAMEDRLERSRNAKARLEKQKKHQVFVDDVDDSRPRSEHDYIHNEHHIDHDNFREAMNIMTDMDFSKLDNLYFMKGKQGQFDQEFLYEDDSARQKRLMRGLTRRLNDMSAKQGTKKAHRKSPSKQYHSSNIAANQNLPQLKRRKSTGESSGTSKAKHDLKIDFLPPKDQVYNSGKITSQLPNAIKDEVKGSFLKSSKQENLLDVESILKMTRLGKEWRKSLNLKQKLRQPDATTREIIFDNFTIEVRDYVHEHPESRMLMQDFETQFKKKLDGMMGIGNSNKDYNDAFNDDQGSDEENDKQSPQRKADAVRKMIYSRPSDELDVSLDME</sequence>
<evidence type="ECO:0000256" key="1">
    <source>
        <dbReference type="SAM" id="MobiDB-lite"/>
    </source>
</evidence>
<feature type="transmembrane region" description="Helical" evidence="2">
    <location>
        <begin position="3991"/>
        <end position="4012"/>
    </location>
</feature>
<feature type="region of interest" description="Disordered" evidence="1">
    <location>
        <begin position="4381"/>
        <end position="4401"/>
    </location>
</feature>
<dbReference type="InterPro" id="IPR011050">
    <property type="entry name" value="Pectin_lyase_fold/virulence"/>
</dbReference>
<protein>
    <recommendedName>
        <fullName evidence="5">Transmembrane protein</fullName>
    </recommendedName>
</protein>
<dbReference type="SMART" id="SM00261">
    <property type="entry name" value="FU"/>
    <property type="match status" value="2"/>
</dbReference>
<proteinExistence type="predicted"/>
<feature type="transmembrane region" description="Helical" evidence="2">
    <location>
        <begin position="3958"/>
        <end position="3979"/>
    </location>
</feature>
<evidence type="ECO:0000256" key="2">
    <source>
        <dbReference type="SAM" id="Phobius"/>
    </source>
</evidence>
<dbReference type="CDD" id="cd00064">
    <property type="entry name" value="FU"/>
    <property type="match status" value="1"/>
</dbReference>
<feature type="compositionally biased region" description="Acidic residues" evidence="1">
    <location>
        <begin position="4817"/>
        <end position="4827"/>
    </location>
</feature>
<feature type="compositionally biased region" description="Polar residues" evidence="1">
    <location>
        <begin position="4652"/>
        <end position="4667"/>
    </location>
</feature>
<feature type="region of interest" description="Disordered" evidence="1">
    <location>
        <begin position="4632"/>
        <end position="4688"/>
    </location>
</feature>
<keyword evidence="2" id="KW-0812">Transmembrane</keyword>
<feature type="compositionally biased region" description="Polar residues" evidence="1">
    <location>
        <begin position="4505"/>
        <end position="4515"/>
    </location>
</feature>
<dbReference type="InterPro" id="IPR006212">
    <property type="entry name" value="Furin_repeat"/>
</dbReference>
<dbReference type="OrthoDB" id="294016at2759"/>
<dbReference type="CDD" id="cd00185">
    <property type="entry name" value="TNFRSF"/>
    <property type="match status" value="1"/>
</dbReference>
<name>A0A078AU19_STYLE</name>
<dbReference type="InParanoid" id="A0A078AU19"/>
<evidence type="ECO:0008006" key="5">
    <source>
        <dbReference type="Google" id="ProtNLM"/>
    </source>
</evidence>
<gene>
    <name evidence="3" type="primary">Contig15713.g16746</name>
    <name evidence="3" type="ORF">STYLEM_14549</name>
</gene>
<evidence type="ECO:0000313" key="4">
    <source>
        <dbReference type="Proteomes" id="UP000039865"/>
    </source>
</evidence>
<organism evidence="3 4">
    <name type="scientific">Stylonychia lemnae</name>
    <name type="common">Ciliate</name>
    <dbReference type="NCBI Taxonomy" id="5949"/>
    <lineage>
        <taxon>Eukaryota</taxon>
        <taxon>Sar</taxon>
        <taxon>Alveolata</taxon>
        <taxon>Ciliophora</taxon>
        <taxon>Intramacronucleata</taxon>
        <taxon>Spirotrichea</taxon>
        <taxon>Stichotrichia</taxon>
        <taxon>Sporadotrichida</taxon>
        <taxon>Oxytrichidae</taxon>
        <taxon>Stylonychinae</taxon>
        <taxon>Stylonychia</taxon>
    </lineage>
</organism>
<feature type="region of interest" description="Disordered" evidence="1">
    <location>
        <begin position="4807"/>
        <end position="4858"/>
    </location>
</feature>
<keyword evidence="2" id="KW-0472">Membrane</keyword>
<feature type="transmembrane region" description="Helical" evidence="2">
    <location>
        <begin position="4151"/>
        <end position="4170"/>
    </location>
</feature>
<dbReference type="SMART" id="SM00710">
    <property type="entry name" value="PbH1"/>
    <property type="match status" value="24"/>
</dbReference>
<evidence type="ECO:0000313" key="3">
    <source>
        <dbReference type="EMBL" id="CDW85471.1"/>
    </source>
</evidence>
<feature type="transmembrane region" description="Helical" evidence="2">
    <location>
        <begin position="4119"/>
        <end position="4139"/>
    </location>
</feature>
<dbReference type="PANTHER" id="PTHR11319:SF35">
    <property type="entry name" value="OUTER MEMBRANE PROTEIN PMPC-RELATED"/>
    <property type="match status" value="1"/>
</dbReference>
<feature type="compositionally biased region" description="Polar residues" evidence="1">
    <location>
        <begin position="4391"/>
        <end position="4401"/>
    </location>
</feature>
<dbReference type="PANTHER" id="PTHR11319">
    <property type="entry name" value="G PROTEIN-COUPLED RECEPTOR-RELATED"/>
    <property type="match status" value="1"/>
</dbReference>
<dbReference type="InterPro" id="IPR006626">
    <property type="entry name" value="PbH1"/>
</dbReference>
<dbReference type="SUPFAM" id="SSF51126">
    <property type="entry name" value="Pectin lyase-like"/>
    <property type="match status" value="1"/>
</dbReference>